<dbReference type="PROSITE" id="PS50011">
    <property type="entry name" value="PROTEIN_KINASE_DOM"/>
    <property type="match status" value="1"/>
</dbReference>
<evidence type="ECO:0000256" key="3">
    <source>
        <dbReference type="ARBA" id="ARBA00022679"/>
    </source>
</evidence>
<feature type="transmembrane region" description="Helical" evidence="8">
    <location>
        <begin position="701"/>
        <end position="720"/>
    </location>
</feature>
<dbReference type="PANTHER" id="PTHR43289:SF6">
    <property type="entry name" value="SERINE_THREONINE-PROTEIN KINASE NEKL-3"/>
    <property type="match status" value="1"/>
</dbReference>
<evidence type="ECO:0000313" key="10">
    <source>
        <dbReference type="EMBL" id="QLY30249.1"/>
    </source>
</evidence>
<keyword evidence="3" id="KW-0808">Transferase</keyword>
<dbReference type="EMBL" id="CP059399">
    <property type="protein sequence ID" value="QLY30249.1"/>
    <property type="molecule type" value="Genomic_DNA"/>
</dbReference>
<evidence type="ECO:0000256" key="8">
    <source>
        <dbReference type="SAM" id="Phobius"/>
    </source>
</evidence>
<feature type="compositionally biased region" description="Gly residues" evidence="7">
    <location>
        <begin position="516"/>
        <end position="528"/>
    </location>
</feature>
<dbReference type="InterPro" id="IPR011009">
    <property type="entry name" value="Kinase-like_dom_sf"/>
</dbReference>
<keyword evidence="8" id="KW-0472">Membrane</keyword>
<dbReference type="Pfam" id="PF00069">
    <property type="entry name" value="Pkinase"/>
    <property type="match status" value="1"/>
</dbReference>
<dbReference type="PROSITE" id="PS00108">
    <property type="entry name" value="PROTEIN_KINASE_ST"/>
    <property type="match status" value="1"/>
</dbReference>
<feature type="region of interest" description="Disordered" evidence="7">
    <location>
        <begin position="313"/>
        <end position="528"/>
    </location>
</feature>
<keyword evidence="11" id="KW-1185">Reference proteome</keyword>
<dbReference type="SMART" id="SM00220">
    <property type="entry name" value="S_TKc"/>
    <property type="match status" value="1"/>
</dbReference>
<dbReference type="Proteomes" id="UP000515512">
    <property type="component" value="Chromosome"/>
</dbReference>
<dbReference type="InterPro" id="IPR000719">
    <property type="entry name" value="Prot_kinase_dom"/>
</dbReference>
<evidence type="ECO:0000256" key="6">
    <source>
        <dbReference type="ARBA" id="ARBA00022840"/>
    </source>
</evidence>
<dbReference type="KEGG" id="nhu:H0264_34725"/>
<dbReference type="InterPro" id="IPR008271">
    <property type="entry name" value="Ser/Thr_kinase_AS"/>
</dbReference>
<dbReference type="PANTHER" id="PTHR43289">
    <property type="entry name" value="MITOGEN-ACTIVATED PROTEIN KINASE KINASE KINASE 20-RELATED"/>
    <property type="match status" value="1"/>
</dbReference>
<accession>A0A7D6ZWB9</accession>
<dbReference type="GO" id="GO:0004674">
    <property type="term" value="F:protein serine/threonine kinase activity"/>
    <property type="evidence" value="ECO:0007669"/>
    <property type="project" value="UniProtKB-KW"/>
</dbReference>
<keyword evidence="2" id="KW-0723">Serine/threonine-protein kinase</keyword>
<evidence type="ECO:0000256" key="7">
    <source>
        <dbReference type="SAM" id="MobiDB-lite"/>
    </source>
</evidence>
<feature type="domain" description="Protein kinase" evidence="9">
    <location>
        <begin position="21"/>
        <end position="284"/>
    </location>
</feature>
<evidence type="ECO:0000256" key="4">
    <source>
        <dbReference type="ARBA" id="ARBA00022741"/>
    </source>
</evidence>
<evidence type="ECO:0000256" key="1">
    <source>
        <dbReference type="ARBA" id="ARBA00012513"/>
    </source>
</evidence>
<feature type="compositionally biased region" description="Pro residues" evidence="7">
    <location>
        <begin position="451"/>
        <end position="461"/>
    </location>
</feature>
<dbReference type="Gene3D" id="1.10.510.10">
    <property type="entry name" value="Transferase(Phosphotransferase) domain 1"/>
    <property type="match status" value="1"/>
</dbReference>
<evidence type="ECO:0000256" key="5">
    <source>
        <dbReference type="ARBA" id="ARBA00022777"/>
    </source>
</evidence>
<dbReference type="Gene3D" id="3.30.200.20">
    <property type="entry name" value="Phosphorylase Kinase, domain 1"/>
    <property type="match status" value="1"/>
</dbReference>
<proteinExistence type="predicted"/>
<keyword evidence="6" id="KW-0067">ATP-binding</keyword>
<keyword evidence="8" id="KW-0812">Transmembrane</keyword>
<keyword evidence="4" id="KW-0547">Nucleotide-binding</keyword>
<feature type="compositionally biased region" description="Polar residues" evidence="7">
    <location>
        <begin position="389"/>
        <end position="400"/>
    </location>
</feature>
<dbReference type="SUPFAM" id="SSF56112">
    <property type="entry name" value="Protein kinase-like (PK-like)"/>
    <property type="match status" value="1"/>
</dbReference>
<feature type="compositionally biased region" description="Low complexity" evidence="7">
    <location>
        <begin position="487"/>
        <end position="500"/>
    </location>
</feature>
<gene>
    <name evidence="10" type="ORF">H0264_34725</name>
</gene>
<dbReference type="CDD" id="cd14014">
    <property type="entry name" value="STKc_PknB_like"/>
    <property type="match status" value="1"/>
</dbReference>
<evidence type="ECO:0000313" key="11">
    <source>
        <dbReference type="Proteomes" id="UP000515512"/>
    </source>
</evidence>
<protein>
    <recommendedName>
        <fullName evidence="1">non-specific serine/threonine protein kinase</fullName>
        <ecNumber evidence="1">2.7.11.1</ecNumber>
    </recommendedName>
</protein>
<keyword evidence="8" id="KW-1133">Transmembrane helix</keyword>
<dbReference type="EC" id="2.7.11.1" evidence="1"/>
<keyword evidence="5 10" id="KW-0418">Kinase</keyword>
<reference evidence="10 11" key="1">
    <citation type="submission" date="2020-07" db="EMBL/GenBank/DDBJ databases">
        <authorList>
            <person name="Zhuang K."/>
            <person name="Ran Y."/>
        </authorList>
    </citation>
    <scope>NUCLEOTIDE SEQUENCE [LARGE SCALE GENOMIC DNA]</scope>
    <source>
        <strain evidence="10 11">WCH-YHL-001</strain>
    </source>
</reference>
<feature type="transmembrane region" description="Helical" evidence="8">
    <location>
        <begin position="732"/>
        <end position="759"/>
    </location>
</feature>
<feature type="transmembrane region" description="Helical" evidence="8">
    <location>
        <begin position="765"/>
        <end position="784"/>
    </location>
</feature>
<name>A0A7D6ZWB9_9NOCA</name>
<dbReference type="GO" id="GO:0005524">
    <property type="term" value="F:ATP binding"/>
    <property type="evidence" value="ECO:0007669"/>
    <property type="project" value="UniProtKB-KW"/>
</dbReference>
<dbReference type="AlphaFoldDB" id="A0A7D6ZWB9"/>
<dbReference type="RefSeq" id="WP_181581447.1">
    <property type="nucleotide sequence ID" value="NZ_CP059399.1"/>
</dbReference>
<feature type="compositionally biased region" description="Low complexity" evidence="7">
    <location>
        <begin position="313"/>
        <end position="322"/>
    </location>
</feature>
<organism evidence="10 11">
    <name type="scientific">Nocardia huaxiensis</name>
    <dbReference type="NCBI Taxonomy" id="2755382"/>
    <lineage>
        <taxon>Bacteria</taxon>
        <taxon>Bacillati</taxon>
        <taxon>Actinomycetota</taxon>
        <taxon>Actinomycetes</taxon>
        <taxon>Mycobacteriales</taxon>
        <taxon>Nocardiaceae</taxon>
        <taxon>Nocardia</taxon>
    </lineage>
</organism>
<evidence type="ECO:0000256" key="2">
    <source>
        <dbReference type="ARBA" id="ARBA00022527"/>
    </source>
</evidence>
<sequence length="805" mass="82346">MSVSDLKSTDIERVRAALPGYEVGGQIGRGGCGVVLAGVHRGLNRRVAIKQIPPQFAGDMAVRRRFVAEARMMAALDHPHVVPVYDYIEHDDMCLLVLEFLPGGTVEQRFVTAGFEATAAVAVALSCAAGLDVAHRQGILHRDVKPSNLMFSGNGTLKLTDFGIAKIVGGDETLVTRAGEILGTPSYIAPEQVRGQQLSPATDVYALATMLYQLLSGTLPFPPAEDTLAMLFAHAYGEPVPLDTVAPTIPQPIADVVMRGLAPDPDSRFDSAESFGVALAEPAAFCWGTGWLTPVGIPVVGADTIVAAATGSRTPARPLATPFTPPPRPLPDPYGDTGESPLPSGPVTPQNHGRTSGYPDNRTPLPGSQAHTAPPGGPFTGGQGRPAATSATVRGTSPSGGTPPAAFSGAGPEDAAPQHPAPGSARGGPNHAVPGAGHGTPPRSMPEQRPGRPPHAPPPQGSGPAAATRGYPTPDPEIGGAQRTMRAGDAGSAATAAFSRGGAGSAATHRFTAPGTPGGPGFGQGGWAAGPMVRVRPLEPIQRQGVRLVDVERSDLVPIQQVVKLPSPRMPFFAAAALALLVGGAAVLGVGGAPERNLPAAGAVRVAGVDPAVGTPVELDLSKAVPITVSGVDADSARLSWNVLGQRVGGAETPLQGETAVPVPLSPYVAAGDLTGELTLSRNGSEVAAYRFGVRSTQRSVTTALAAGIVLLALFALAYAESNARSLRRGSARFAATVGLTVSAGLLGVAAMGVSWILFGHEPTVTTLVLGAVGGAAAGFALAMGCRRVGKRYRYVRLHRQRELT</sequence>
<feature type="compositionally biased region" description="Pro residues" evidence="7">
    <location>
        <begin position="323"/>
        <end position="332"/>
    </location>
</feature>
<evidence type="ECO:0000259" key="9">
    <source>
        <dbReference type="PROSITE" id="PS50011"/>
    </source>
</evidence>